<evidence type="ECO:0000313" key="2">
    <source>
        <dbReference type="Proteomes" id="UP000182444"/>
    </source>
</evidence>
<dbReference type="AlphaFoldDB" id="A0A1D8NJQ9"/>
<sequence length="90" mass="10287">MSCERRSSVSVVGRRSRLSTSVVVCNYSHWFDWFDWSFNNDAVTRSPIVRVSCCSQCSFWSQGVFLSIVIVLLSISDSPFVTEIARSRVR</sequence>
<protein>
    <submittedName>
        <fullName evidence="1">Uncharacterized protein</fullName>
    </submittedName>
</protein>
<organism evidence="1 2">
    <name type="scientific">Yarrowia lipolytica</name>
    <name type="common">Candida lipolytica</name>
    <dbReference type="NCBI Taxonomy" id="4952"/>
    <lineage>
        <taxon>Eukaryota</taxon>
        <taxon>Fungi</taxon>
        <taxon>Dikarya</taxon>
        <taxon>Ascomycota</taxon>
        <taxon>Saccharomycotina</taxon>
        <taxon>Dipodascomycetes</taxon>
        <taxon>Dipodascales</taxon>
        <taxon>Dipodascales incertae sedis</taxon>
        <taxon>Yarrowia</taxon>
    </lineage>
</organism>
<dbReference type="EMBL" id="CP017557">
    <property type="protein sequence ID" value="AOW05849.1"/>
    <property type="molecule type" value="Genomic_DNA"/>
</dbReference>
<dbReference type="GeneID" id="94583698"/>
<gene>
    <name evidence="1" type="ORF">YALI1_E27774g</name>
</gene>
<accession>A0A1D8NJQ9</accession>
<evidence type="ECO:0000313" key="1">
    <source>
        <dbReference type="EMBL" id="AOW05849.1"/>
    </source>
</evidence>
<name>A0A1D8NJQ9_YARLL</name>
<dbReference type="RefSeq" id="XP_068139199.1">
    <property type="nucleotide sequence ID" value="XM_068283098.1"/>
</dbReference>
<dbReference type="VEuPathDB" id="FungiDB:YALI1_E27774g"/>
<dbReference type="Proteomes" id="UP000182444">
    <property type="component" value="Chromosome 1E"/>
</dbReference>
<reference evidence="1 2" key="1">
    <citation type="journal article" date="2016" name="PLoS ONE">
        <title>Sequence Assembly of Yarrowia lipolytica Strain W29/CLIB89 Shows Transposable Element Diversity.</title>
        <authorList>
            <person name="Magnan C."/>
            <person name="Yu J."/>
            <person name="Chang I."/>
            <person name="Jahn E."/>
            <person name="Kanomata Y."/>
            <person name="Wu J."/>
            <person name="Zeller M."/>
            <person name="Oakes M."/>
            <person name="Baldi P."/>
            <person name="Sandmeyer S."/>
        </authorList>
    </citation>
    <scope>NUCLEOTIDE SEQUENCE [LARGE SCALE GENOMIC DNA]</scope>
    <source>
        <strain evidence="2">CLIB89(W29)</strain>
    </source>
</reference>
<proteinExistence type="predicted"/>